<dbReference type="GO" id="GO:0006067">
    <property type="term" value="P:ethanol metabolic process"/>
    <property type="evidence" value="ECO:0007669"/>
    <property type="project" value="EnsemblFungi"/>
</dbReference>
<evidence type="ECO:0000313" key="7">
    <source>
        <dbReference type="EMBL" id="OAG07730.1"/>
    </source>
</evidence>
<accession>A0A177CLJ7</accession>
<evidence type="ECO:0000256" key="6">
    <source>
        <dbReference type="RuleBase" id="RU363053"/>
    </source>
</evidence>
<keyword evidence="3" id="KW-0812">Transmembrane</keyword>
<proteinExistence type="inferred from homology"/>
<dbReference type="PANTHER" id="PTHR11266">
    <property type="entry name" value="PEROXISOMAL MEMBRANE PROTEIN 2, PXMP2 MPV17"/>
    <property type="match status" value="1"/>
</dbReference>
<evidence type="ECO:0000256" key="2">
    <source>
        <dbReference type="ARBA" id="ARBA00006824"/>
    </source>
</evidence>
<dbReference type="RefSeq" id="XP_018038095.1">
    <property type="nucleotide sequence ID" value="XM_018175518.1"/>
</dbReference>
<dbReference type="PANTHER" id="PTHR11266:SF17">
    <property type="entry name" value="PROTEIN MPV17"/>
    <property type="match status" value="1"/>
</dbReference>
<name>A0A177CLJ7_9PLEO</name>
<dbReference type="InterPro" id="IPR007248">
    <property type="entry name" value="Mpv17_PMP22"/>
</dbReference>
<dbReference type="STRING" id="1460663.A0A177CLJ7"/>
<evidence type="ECO:0000256" key="5">
    <source>
        <dbReference type="ARBA" id="ARBA00023136"/>
    </source>
</evidence>
<dbReference type="InParanoid" id="A0A177CLJ7"/>
<evidence type="ECO:0000256" key="3">
    <source>
        <dbReference type="ARBA" id="ARBA00022692"/>
    </source>
</evidence>
<keyword evidence="5" id="KW-0472">Membrane</keyword>
<gene>
    <name evidence="7" type="ORF">CC84DRAFT_1118285</name>
</gene>
<comment type="subcellular location">
    <subcellularLocation>
        <location evidence="1">Membrane</location>
        <topology evidence="1">Multi-pass membrane protein</topology>
    </subcellularLocation>
</comment>
<dbReference type="EMBL" id="KV441551">
    <property type="protein sequence ID" value="OAG07730.1"/>
    <property type="molecule type" value="Genomic_DNA"/>
</dbReference>
<comment type="similarity">
    <text evidence="2 6">Belongs to the peroxisomal membrane protein PXMP2/4 family.</text>
</comment>
<evidence type="ECO:0000256" key="1">
    <source>
        <dbReference type="ARBA" id="ARBA00004141"/>
    </source>
</evidence>
<evidence type="ECO:0000313" key="8">
    <source>
        <dbReference type="Proteomes" id="UP000077069"/>
    </source>
</evidence>
<evidence type="ECO:0000256" key="4">
    <source>
        <dbReference type="ARBA" id="ARBA00022989"/>
    </source>
</evidence>
<dbReference type="Proteomes" id="UP000077069">
    <property type="component" value="Unassembled WGS sequence"/>
</dbReference>
<sequence>MLRWYQAKLKSAPLLTQSITTAVLFATGDVIAQQAVEKKGLDKHELARTGRMFAYGGIIFGPAATKWYTFLANRVSLSTTNRTIAARVAADQFVFAPMNMTCFLSSMAYFEGSSVKDKLNKAWVPGMTNNFLLWPWVQAVNFKFVPLEHRVLVVNFVALGWNCYLSYLNSSGSAEKGTVDRIEAMEGKAESELKRMEGEAGKGIGKPI</sequence>
<dbReference type="GeneID" id="28759004"/>
<reference evidence="7 8" key="1">
    <citation type="submission" date="2016-05" db="EMBL/GenBank/DDBJ databases">
        <title>Comparative analysis of secretome profiles of manganese(II)-oxidizing ascomycete fungi.</title>
        <authorList>
            <consortium name="DOE Joint Genome Institute"/>
            <person name="Zeiner C.A."/>
            <person name="Purvine S.O."/>
            <person name="Zink E.M."/>
            <person name="Wu S."/>
            <person name="Pasa-Tolic L."/>
            <person name="Chaput D.L."/>
            <person name="Haridas S."/>
            <person name="Grigoriev I.V."/>
            <person name="Santelli C.M."/>
            <person name="Hansel C.M."/>
        </authorList>
    </citation>
    <scope>NUCLEOTIDE SEQUENCE [LARGE SCALE GENOMIC DNA]</scope>
    <source>
        <strain evidence="7 8">AP3s5-JAC2a</strain>
    </source>
</reference>
<keyword evidence="8" id="KW-1185">Reference proteome</keyword>
<protein>
    <submittedName>
        <fullName evidence="7">Integral membrane protein-like protein</fullName>
    </submittedName>
</protein>
<keyword evidence="4" id="KW-1133">Transmembrane helix</keyword>
<dbReference type="GO" id="GO:0005743">
    <property type="term" value="C:mitochondrial inner membrane"/>
    <property type="evidence" value="ECO:0007669"/>
    <property type="project" value="EnsemblFungi"/>
</dbReference>
<dbReference type="FunCoup" id="A0A177CLJ7">
    <property type="interactions" value="562"/>
</dbReference>
<dbReference type="Pfam" id="PF04117">
    <property type="entry name" value="Mpv17_PMP22"/>
    <property type="match status" value="1"/>
</dbReference>
<organism evidence="7 8">
    <name type="scientific">Paraphaeosphaeria sporulosa</name>
    <dbReference type="NCBI Taxonomy" id="1460663"/>
    <lineage>
        <taxon>Eukaryota</taxon>
        <taxon>Fungi</taxon>
        <taxon>Dikarya</taxon>
        <taxon>Ascomycota</taxon>
        <taxon>Pezizomycotina</taxon>
        <taxon>Dothideomycetes</taxon>
        <taxon>Pleosporomycetidae</taxon>
        <taxon>Pleosporales</taxon>
        <taxon>Massarineae</taxon>
        <taxon>Didymosphaeriaceae</taxon>
        <taxon>Paraphaeosphaeria</taxon>
    </lineage>
</organism>
<dbReference type="OrthoDB" id="430207at2759"/>
<dbReference type="AlphaFoldDB" id="A0A177CLJ7"/>